<dbReference type="OrthoDB" id="88410at2759"/>
<dbReference type="EMBL" id="PYWC01000023">
    <property type="protein sequence ID" value="PWW77373.1"/>
    <property type="molecule type" value="Genomic_DNA"/>
</dbReference>
<evidence type="ECO:0000313" key="2">
    <source>
        <dbReference type="Proteomes" id="UP000246991"/>
    </source>
</evidence>
<dbReference type="AlphaFoldDB" id="A0A317SSK6"/>
<name>A0A317SSK6_9PEZI</name>
<protein>
    <submittedName>
        <fullName evidence="1">Uncharacterized protein</fullName>
    </submittedName>
</protein>
<dbReference type="Proteomes" id="UP000246991">
    <property type="component" value="Unassembled WGS sequence"/>
</dbReference>
<dbReference type="PANTHER" id="PTHR34724">
    <property type="entry name" value="OS12G0596101 PROTEIN"/>
    <property type="match status" value="1"/>
</dbReference>
<reference evidence="1 2" key="1">
    <citation type="submission" date="2018-03" db="EMBL/GenBank/DDBJ databases">
        <title>Genomes of Pezizomycetes fungi and the evolution of truffles.</title>
        <authorList>
            <person name="Murat C."/>
            <person name="Payen T."/>
            <person name="Noel B."/>
            <person name="Kuo A."/>
            <person name="Martin F.M."/>
        </authorList>
    </citation>
    <scope>NUCLEOTIDE SEQUENCE [LARGE SCALE GENOMIC DNA]</scope>
    <source>
        <strain evidence="1">091103-1</strain>
    </source>
</reference>
<gene>
    <name evidence="1" type="ORF">C7212DRAFT_350737</name>
</gene>
<organism evidence="1 2">
    <name type="scientific">Tuber magnatum</name>
    <name type="common">white Piedmont truffle</name>
    <dbReference type="NCBI Taxonomy" id="42249"/>
    <lineage>
        <taxon>Eukaryota</taxon>
        <taxon>Fungi</taxon>
        <taxon>Dikarya</taxon>
        <taxon>Ascomycota</taxon>
        <taxon>Pezizomycotina</taxon>
        <taxon>Pezizomycetes</taxon>
        <taxon>Pezizales</taxon>
        <taxon>Tuberaceae</taxon>
        <taxon>Tuber</taxon>
    </lineage>
</organism>
<dbReference type="PROSITE" id="PS51257">
    <property type="entry name" value="PROKAR_LIPOPROTEIN"/>
    <property type="match status" value="1"/>
</dbReference>
<dbReference type="PANTHER" id="PTHR34724:SF2">
    <property type="entry name" value="OS12G0596101 PROTEIN"/>
    <property type="match status" value="1"/>
</dbReference>
<comment type="caution">
    <text evidence="1">The sequence shown here is derived from an EMBL/GenBank/DDBJ whole genome shotgun (WGS) entry which is preliminary data.</text>
</comment>
<proteinExistence type="predicted"/>
<accession>A0A317SSK6</accession>
<sequence>MCRKTTCSTCSGTTWVGCGAHIPHVMERVPKKQWCRCPGRDGDAWCRCPGRDGEYPPGRKLCVIS</sequence>
<evidence type="ECO:0000313" key="1">
    <source>
        <dbReference type="EMBL" id="PWW77373.1"/>
    </source>
</evidence>
<keyword evidence="2" id="KW-1185">Reference proteome</keyword>